<dbReference type="InParanoid" id="E0CQS5"/>
<evidence type="ECO:0000256" key="1">
    <source>
        <dbReference type="SAM" id="Phobius"/>
    </source>
</evidence>
<proteinExistence type="predicted"/>
<keyword evidence="1" id="KW-1133">Transmembrane helix</keyword>
<dbReference type="PaxDb" id="29760-VIT_18s0001g00270.t01"/>
<dbReference type="HOGENOM" id="CLU_1743841_0_0_1"/>
<evidence type="ECO:0000313" key="3">
    <source>
        <dbReference type="Proteomes" id="UP000009183"/>
    </source>
</evidence>
<reference evidence="3" key="1">
    <citation type="journal article" date="2007" name="Nature">
        <title>The grapevine genome sequence suggests ancestral hexaploidization in major angiosperm phyla.</title>
        <authorList>
            <consortium name="The French-Italian Public Consortium for Grapevine Genome Characterization."/>
            <person name="Jaillon O."/>
            <person name="Aury J.-M."/>
            <person name="Noel B."/>
            <person name="Policriti A."/>
            <person name="Clepet C."/>
            <person name="Casagrande A."/>
            <person name="Choisne N."/>
            <person name="Aubourg S."/>
            <person name="Vitulo N."/>
            <person name="Jubin C."/>
            <person name="Vezzi A."/>
            <person name="Legeai F."/>
            <person name="Hugueney P."/>
            <person name="Dasilva C."/>
            <person name="Horner D."/>
            <person name="Mica E."/>
            <person name="Jublot D."/>
            <person name="Poulain J."/>
            <person name="Bruyere C."/>
            <person name="Billault A."/>
            <person name="Segurens B."/>
            <person name="Gouyvenoux M."/>
            <person name="Ugarte E."/>
            <person name="Cattonaro F."/>
            <person name="Anthouard V."/>
            <person name="Vico V."/>
            <person name="Del Fabbro C."/>
            <person name="Alaux M."/>
            <person name="Di Gaspero G."/>
            <person name="Dumas V."/>
            <person name="Felice N."/>
            <person name="Paillard S."/>
            <person name="Juman I."/>
            <person name="Moroldo M."/>
            <person name="Scalabrin S."/>
            <person name="Canaguier A."/>
            <person name="Le Clainche I."/>
            <person name="Malacrida G."/>
            <person name="Durand E."/>
            <person name="Pesole G."/>
            <person name="Laucou V."/>
            <person name="Chatelet P."/>
            <person name="Merdinoglu D."/>
            <person name="Delledonne M."/>
            <person name="Pezzotti M."/>
            <person name="Lecharny A."/>
            <person name="Scarpelli C."/>
            <person name="Artiguenave F."/>
            <person name="Pe M.E."/>
            <person name="Valle G."/>
            <person name="Morgante M."/>
            <person name="Caboche M."/>
            <person name="Adam-Blondon A.-F."/>
            <person name="Weissenbach J."/>
            <person name="Quetier F."/>
            <person name="Wincker P."/>
        </authorList>
    </citation>
    <scope>NUCLEOTIDE SEQUENCE [LARGE SCALE GENOMIC DNA]</scope>
    <source>
        <strain evidence="3">cv. Pinot noir / PN40024</strain>
    </source>
</reference>
<accession>E0CQS5</accession>
<dbReference type="EMBL" id="FN595227">
    <property type="protein sequence ID" value="CBI18879.3"/>
    <property type="molecule type" value="Genomic_DNA"/>
</dbReference>
<keyword evidence="1" id="KW-0812">Transmembrane</keyword>
<keyword evidence="3" id="KW-1185">Reference proteome</keyword>
<organism evidence="2 3">
    <name type="scientific">Vitis vinifera</name>
    <name type="common">Grape</name>
    <dbReference type="NCBI Taxonomy" id="29760"/>
    <lineage>
        <taxon>Eukaryota</taxon>
        <taxon>Viridiplantae</taxon>
        <taxon>Streptophyta</taxon>
        <taxon>Embryophyta</taxon>
        <taxon>Tracheophyta</taxon>
        <taxon>Spermatophyta</taxon>
        <taxon>Magnoliopsida</taxon>
        <taxon>eudicotyledons</taxon>
        <taxon>Gunneridae</taxon>
        <taxon>Pentapetalae</taxon>
        <taxon>rosids</taxon>
        <taxon>Vitales</taxon>
        <taxon>Vitaceae</taxon>
        <taxon>Viteae</taxon>
        <taxon>Vitis</taxon>
    </lineage>
</organism>
<sequence length="150" mass="16398">MFAVAHLKAIRKSNPNKLEYGLGPLMTKLLLFLCTIYCFGKLFQNCPLVFLVSSHRTKKNGSSHPPKWCCLNHHCSVHPIPSGPNSSVKLSASTIGGSENIGIVSRKVLGQSLGRIRLAVSTLKNYSPGEKQVRSVGCVDFVTLVALFCW</sequence>
<evidence type="ECO:0000313" key="2">
    <source>
        <dbReference type="EMBL" id="CBI18879.3"/>
    </source>
</evidence>
<protein>
    <submittedName>
        <fullName evidence="2">Uncharacterized protein</fullName>
    </submittedName>
</protein>
<feature type="transmembrane region" description="Helical" evidence="1">
    <location>
        <begin position="29"/>
        <end position="52"/>
    </location>
</feature>
<dbReference type="AlphaFoldDB" id="E0CQS5"/>
<dbReference type="Proteomes" id="UP000009183">
    <property type="component" value="Chromosome 18"/>
</dbReference>
<keyword evidence="1" id="KW-0472">Membrane</keyword>
<name>E0CQS5_VITVI</name>
<gene>
    <name evidence="2" type="ordered locus">VIT_18s0001g00270</name>
</gene>